<feature type="transmembrane region" description="Helical" evidence="1">
    <location>
        <begin position="445"/>
        <end position="463"/>
    </location>
</feature>
<feature type="transmembrane region" description="Helical" evidence="1">
    <location>
        <begin position="470"/>
        <end position="487"/>
    </location>
</feature>
<proteinExistence type="predicted"/>
<reference evidence="2 4" key="1">
    <citation type="submission" date="2016-10" db="EMBL/GenBank/DDBJ databases">
        <authorList>
            <person name="de Groot N.N."/>
        </authorList>
    </citation>
    <scope>NUCLEOTIDE SEQUENCE [LARGE SCALE GENOMIC DNA]</scope>
    <source>
        <strain evidence="2 4">M79</strain>
    </source>
</reference>
<protein>
    <recommendedName>
        <fullName evidence="5">Glycosyltransferase RgtA/B/C/D-like domain-containing protein</fullName>
    </recommendedName>
</protein>
<dbReference type="OrthoDB" id="2240371at2"/>
<name>A0A1I4F4J4_9LACT</name>
<feature type="transmembrane region" description="Helical" evidence="1">
    <location>
        <begin position="292"/>
        <end position="310"/>
    </location>
</feature>
<organism evidence="2 4">
    <name type="scientific">Lactococcus garvieae</name>
    <dbReference type="NCBI Taxonomy" id="1363"/>
    <lineage>
        <taxon>Bacteria</taxon>
        <taxon>Bacillati</taxon>
        <taxon>Bacillota</taxon>
        <taxon>Bacilli</taxon>
        <taxon>Lactobacillales</taxon>
        <taxon>Streptococcaceae</taxon>
        <taxon>Lactococcus</taxon>
    </lineage>
</organism>
<gene>
    <name evidence="3" type="ORF">PWF74_05945</name>
    <name evidence="2" type="ORF">SAMN05216438_101424</name>
</gene>
<keyword evidence="1" id="KW-0472">Membrane</keyword>
<evidence type="ECO:0000256" key="1">
    <source>
        <dbReference type="SAM" id="Phobius"/>
    </source>
</evidence>
<keyword evidence="1" id="KW-1133">Transmembrane helix</keyword>
<dbReference type="AlphaFoldDB" id="A0A1I4F4J4"/>
<dbReference type="EMBL" id="CP118627">
    <property type="protein sequence ID" value="WEA13086.1"/>
    <property type="molecule type" value="Genomic_DNA"/>
</dbReference>
<evidence type="ECO:0000313" key="3">
    <source>
        <dbReference type="EMBL" id="WEA13086.1"/>
    </source>
</evidence>
<dbReference type="RefSeq" id="WP_074750248.1">
    <property type="nucleotide sequence ID" value="NZ_CAXVJC010000014.1"/>
</dbReference>
<sequence>MLNTLHQHLKDPRKCKIFWSLIFGLIWLGTNIYVIMETPVWNEKYITAFILGNICMFIAAAYMVFVYRSVKKIDTLTESKIQHYYKMSMWILGLAVLLVPFFFIIHVPDTAHDWDFFVIFRDTMQLGGRSFTHLPMTEDELLYFLRYPNNQFFGIVYNTLFAPFTTNLSRIIATTVVAAILTSLSVLGGSLIIKKISNLKMALIYNLVAFGFIPFYLYGAQLYTDTATLPFVIFGLLFMIYALQSEKTSKMIIWWIAACLVVFFGYSIKPTVFIPMIAVFCFLVLNRKWKKLLIMLPIAALLFVGVHQGVKAVIANEPAFSEQANDRYNLPMIHWVTMSFDPINKYGGFNPDVLAYSQSFTDVASKKEGIKHRFIENLKEMGVPGVLVQLWRKIMYTWFNGDLSNFFYTYRHSNPFIFRYFDWTSFAPEEGNITGWLLIKAAQTLYWLAIVPLMWYEIFLGIFKKHKTEWFIVGLSMAGLTGFLLLWEANSRYLYNFAPIMLILATMGLVDFIQRSRRKNGISE</sequence>
<feature type="transmembrane region" description="Helical" evidence="1">
    <location>
        <begin position="251"/>
        <end position="266"/>
    </location>
</feature>
<feature type="transmembrane region" description="Helical" evidence="1">
    <location>
        <begin position="171"/>
        <end position="193"/>
    </location>
</feature>
<dbReference type="EMBL" id="FOTJ01000001">
    <property type="protein sequence ID" value="SFL12902.1"/>
    <property type="molecule type" value="Genomic_DNA"/>
</dbReference>
<keyword evidence="1" id="KW-0812">Transmembrane</keyword>
<feature type="transmembrane region" description="Helical" evidence="1">
    <location>
        <begin position="202"/>
        <end position="221"/>
    </location>
</feature>
<dbReference type="Proteomes" id="UP000181969">
    <property type="component" value="Unassembled WGS sequence"/>
</dbReference>
<evidence type="ECO:0000313" key="2">
    <source>
        <dbReference type="EMBL" id="SFL12902.1"/>
    </source>
</evidence>
<feature type="transmembrane region" description="Helical" evidence="1">
    <location>
        <begin position="48"/>
        <end position="67"/>
    </location>
</feature>
<reference evidence="3" key="2">
    <citation type="submission" date="2023-02" db="EMBL/GenBank/DDBJ databases">
        <title>Comparative genomics and fermentation flavor characterization of five lactic acid bacteria reveal flavor biosynthesis metabolic pathways in fermented muskmelon puree.</title>
        <authorList>
            <person name="Yuan L."/>
            <person name="Li M."/>
            <person name="Xu X."/>
            <person name="Lao F."/>
            <person name="Wu J."/>
        </authorList>
    </citation>
    <scope>NUCLEOTIDE SEQUENCE</scope>
    <source>
        <strain evidence="3">Pa-2</strain>
    </source>
</reference>
<feature type="transmembrane region" description="Helical" evidence="1">
    <location>
        <begin position="88"/>
        <end position="107"/>
    </location>
</feature>
<feature type="transmembrane region" description="Helical" evidence="1">
    <location>
        <begin position="17"/>
        <end position="36"/>
    </location>
</feature>
<dbReference type="Proteomes" id="UP001217324">
    <property type="component" value="Chromosome"/>
</dbReference>
<evidence type="ECO:0000313" key="4">
    <source>
        <dbReference type="Proteomes" id="UP000181969"/>
    </source>
</evidence>
<accession>A0A1I4F4J4</accession>
<evidence type="ECO:0008006" key="5">
    <source>
        <dbReference type="Google" id="ProtNLM"/>
    </source>
</evidence>
<feature type="transmembrane region" description="Helical" evidence="1">
    <location>
        <begin position="493"/>
        <end position="513"/>
    </location>
</feature>